<accession>A0ABP8LW80</accession>
<reference evidence="4" key="1">
    <citation type="journal article" date="2019" name="Int. J. Syst. Evol. Microbiol.">
        <title>The Global Catalogue of Microorganisms (GCM) 10K type strain sequencing project: providing services to taxonomists for standard genome sequencing and annotation.</title>
        <authorList>
            <consortium name="The Broad Institute Genomics Platform"/>
            <consortium name="The Broad Institute Genome Sequencing Center for Infectious Disease"/>
            <person name="Wu L."/>
            <person name="Ma J."/>
        </authorList>
    </citation>
    <scope>NUCLEOTIDE SEQUENCE [LARGE SCALE GENOMIC DNA]</scope>
    <source>
        <strain evidence="4">JCM 31920</strain>
    </source>
</reference>
<keyword evidence="2" id="KW-1134">Transmembrane beta strand</keyword>
<evidence type="ECO:0000256" key="2">
    <source>
        <dbReference type="RuleBase" id="RU362097"/>
    </source>
</evidence>
<keyword evidence="4" id="KW-1185">Reference proteome</keyword>
<evidence type="ECO:0000256" key="1">
    <source>
        <dbReference type="ARBA" id="ARBA00007613"/>
    </source>
</evidence>
<gene>
    <name evidence="3" type="ORF">GCM10023091_19300</name>
</gene>
<proteinExistence type="inferred from homology"/>
<dbReference type="SUPFAM" id="SSF56954">
    <property type="entry name" value="Outer membrane efflux proteins (OEP)"/>
    <property type="match status" value="1"/>
</dbReference>
<evidence type="ECO:0000313" key="3">
    <source>
        <dbReference type="EMBL" id="GAA4438570.1"/>
    </source>
</evidence>
<dbReference type="NCBIfam" id="TIGR01845">
    <property type="entry name" value="outer_NodT"/>
    <property type="match status" value="1"/>
</dbReference>
<dbReference type="RefSeq" id="WP_345028374.1">
    <property type="nucleotide sequence ID" value="NZ_BAABEY010000020.1"/>
</dbReference>
<dbReference type="PROSITE" id="PS51257">
    <property type="entry name" value="PROKAR_LIPOPROTEIN"/>
    <property type="match status" value="1"/>
</dbReference>
<evidence type="ECO:0000313" key="4">
    <source>
        <dbReference type="Proteomes" id="UP001501508"/>
    </source>
</evidence>
<dbReference type="PANTHER" id="PTHR30203:SF33">
    <property type="entry name" value="BLR4455 PROTEIN"/>
    <property type="match status" value="1"/>
</dbReference>
<comment type="similarity">
    <text evidence="1 2">Belongs to the outer membrane factor (OMF) (TC 1.B.17) family.</text>
</comment>
<sequence length="474" mass="52181">MKYNPIISITLLVLAGCRPGKEQLKPDVALPQEFRVPAGQEARLEGGADSLNRTLPSLSSFFNNQTLRALIDSALVNNNDLRSAIKNIELARTTMRQVKLNYLPDIDAQLAVTRNKSARNSFAGLGNEAFIGRLSVNDFNLNLGVNWEIDIWGRVKTQKEEALSVFLQNQEIKKGIQTRLVADIASGYYNLLMLDEQLRIARNSQQLADSTLTIINAQYRVGEASLLAIQQSKAQLDAARQLVPQIEQSIVQQENAVGLLAGQYAKAIIRNPEQEGEFNIDPKSGYDVSLLAARPDVQQAEFNFRAANARAGLAQIAMYPRLTITAQGGLTSFNVANWIAFPGSVFWNAAGGLTQPVFQRRQLKTAYEQAVIEQEKAAIGFKQAVLTGYAEVSSALVANRKLEEQLAIATDRRQSLSEGIGSAKILFKNGEANYLEIIAAQSSYLQSRLDVTLLEREKANAIIELYRALGGGWK</sequence>
<keyword evidence="2" id="KW-0564">Palmitate</keyword>
<dbReference type="InterPro" id="IPR003423">
    <property type="entry name" value="OMP_efflux"/>
</dbReference>
<name>A0ABP8LW80_9BACT</name>
<dbReference type="Proteomes" id="UP001501508">
    <property type="component" value="Unassembled WGS sequence"/>
</dbReference>
<dbReference type="Pfam" id="PF02321">
    <property type="entry name" value="OEP"/>
    <property type="match status" value="2"/>
</dbReference>
<dbReference type="InterPro" id="IPR010131">
    <property type="entry name" value="MdtP/NodT-like"/>
</dbReference>
<dbReference type="Gene3D" id="2.20.200.10">
    <property type="entry name" value="Outer membrane efflux proteins (OEP)"/>
    <property type="match status" value="1"/>
</dbReference>
<keyword evidence="2" id="KW-0472">Membrane</keyword>
<keyword evidence="2" id="KW-0812">Transmembrane</keyword>
<dbReference type="Gene3D" id="1.20.1600.10">
    <property type="entry name" value="Outer membrane efflux proteins (OEP)"/>
    <property type="match status" value="1"/>
</dbReference>
<dbReference type="PANTHER" id="PTHR30203">
    <property type="entry name" value="OUTER MEMBRANE CATION EFFLUX PROTEIN"/>
    <property type="match status" value="1"/>
</dbReference>
<keyword evidence="2" id="KW-0449">Lipoprotein</keyword>
<comment type="subcellular location">
    <subcellularLocation>
        <location evidence="2">Cell membrane</location>
        <topology evidence="2">Lipid-anchor</topology>
    </subcellularLocation>
</comment>
<comment type="caution">
    <text evidence="3">The sequence shown here is derived from an EMBL/GenBank/DDBJ whole genome shotgun (WGS) entry which is preliminary data.</text>
</comment>
<protein>
    <submittedName>
        <fullName evidence="3">Efflux transporter outer membrane subunit</fullName>
    </submittedName>
</protein>
<dbReference type="EMBL" id="BAABEY010000020">
    <property type="protein sequence ID" value="GAA4438570.1"/>
    <property type="molecule type" value="Genomic_DNA"/>
</dbReference>
<organism evidence="3 4">
    <name type="scientific">Ravibacter arvi</name>
    <dbReference type="NCBI Taxonomy" id="2051041"/>
    <lineage>
        <taxon>Bacteria</taxon>
        <taxon>Pseudomonadati</taxon>
        <taxon>Bacteroidota</taxon>
        <taxon>Cytophagia</taxon>
        <taxon>Cytophagales</taxon>
        <taxon>Spirosomataceae</taxon>
        <taxon>Ravibacter</taxon>
    </lineage>
</organism>